<reference evidence="1" key="1">
    <citation type="submission" date="2017-01" db="EMBL/GenBank/DDBJ databases">
        <authorList>
            <person name="Assis F.L."/>
            <person name="Abrahao J.S."/>
            <person name="Silva L."/>
            <person name="Khalil J.B."/>
            <person name="Rodrigues R."/>
            <person name="Silva L.S."/>
            <person name="Arantes T."/>
            <person name="Boratto P."/>
            <person name="Andrade M."/>
            <person name="Kroon E.G."/>
            <person name="Ribeiro B."/>
            <person name="Bergier I."/>
            <person name="Seligmann H."/>
            <person name="Ghigo E."/>
            <person name="Colson P."/>
            <person name="Levasseur A."/>
            <person name="Raoult D."/>
            <person name="Scola B.L."/>
        </authorList>
    </citation>
    <scope>NUCLEOTIDE SEQUENCE</scope>
    <source>
        <strain evidence="1">Soda lake</strain>
    </source>
</reference>
<dbReference type="KEGG" id="vg:80518878"/>
<proteinExistence type="predicted"/>
<protein>
    <submittedName>
        <fullName evidence="1">Putative orfan</fullName>
    </submittedName>
</protein>
<accession>A0A6N1NNC8</accession>
<organism evidence="1">
    <name type="scientific">Tupanvirus soda lake</name>
    <dbReference type="NCBI Taxonomy" id="2126985"/>
    <lineage>
        <taxon>Viruses</taxon>
        <taxon>Varidnaviria</taxon>
        <taxon>Bamfordvirae</taxon>
        <taxon>Nucleocytoviricota</taxon>
        <taxon>Megaviricetes</taxon>
        <taxon>Imitervirales</taxon>
        <taxon>Mimiviridae</taxon>
        <taxon>Megamimivirinae</taxon>
        <taxon>Tupanvirus</taxon>
        <taxon>Tupanvirus salinum</taxon>
    </lineage>
</organism>
<sequence>MNNYEKVMQDDLNHALEPNKYLELIKNETDKEKRYNILKKYFTENITKNVYQNMDLLYSSQANFDQFKNMYVMIAKDLSLKVLLAVDTLVSERGCYHLDLSKVNSYNNIFQPDLFENNIKSDDEYSICQSYITPTKK</sequence>
<dbReference type="EMBL" id="KY523104">
    <property type="protein sequence ID" value="QKU35450.1"/>
    <property type="molecule type" value="Genomic_DNA"/>
</dbReference>
<reference evidence="1" key="2">
    <citation type="journal article" date="2018" name="Nat. Commun.">
        <title>Tailed giant Tupanvirus possesses the most complete translational apparatus of the known virosphere.</title>
        <authorList>
            <person name="Abrahao J."/>
            <person name="Silva L."/>
            <person name="Silva L.S."/>
            <person name="Khalil J.Y.B."/>
            <person name="Rodrigues R."/>
            <person name="Arantes T."/>
            <person name="Assis F."/>
            <person name="Boratto P."/>
            <person name="Andrade M."/>
            <person name="Kroon E.G."/>
            <person name="Ribeiro B."/>
            <person name="Bergier I."/>
            <person name="Seligmann H."/>
            <person name="Ghigo E."/>
            <person name="Colson P."/>
            <person name="Levasseur A."/>
            <person name="Kroemer G."/>
            <person name="Raoult D."/>
            <person name="La Scola B."/>
        </authorList>
    </citation>
    <scope>NUCLEOTIDE SEQUENCE [LARGE SCALE GENOMIC DNA]</scope>
    <source>
        <strain evidence="1">Soda lake</strain>
    </source>
</reference>
<name>A0A6N1NNC8_9VIRU</name>
<dbReference type="GeneID" id="80518878"/>
<evidence type="ECO:0000313" key="1">
    <source>
        <dbReference type="EMBL" id="QKU35450.1"/>
    </source>
</evidence>
<dbReference type="RefSeq" id="YP_010782114.1">
    <property type="nucleotide sequence ID" value="NC_075039.1"/>
</dbReference>